<proteinExistence type="inferred from homology"/>
<dbReference type="PANTHER" id="PTHR33392">
    <property type="entry name" value="POLYISOPRENYL-TEICHOIC ACID--PEPTIDOGLYCAN TEICHOIC ACID TRANSFERASE TAGU"/>
    <property type="match status" value="1"/>
</dbReference>
<dbReference type="Proteomes" id="UP000215896">
    <property type="component" value="Unassembled WGS sequence"/>
</dbReference>
<reference evidence="5 6" key="1">
    <citation type="submission" date="2017-07" db="EMBL/GenBank/DDBJ databases">
        <title>Draft whole genome sequences of clinical Proprionibacteriaceae strains.</title>
        <authorList>
            <person name="Bernier A.-M."/>
            <person name="Bernard K."/>
            <person name="Domingo M.-C."/>
        </authorList>
    </citation>
    <scope>NUCLEOTIDE SEQUENCE [LARGE SCALE GENOMIC DNA]</scope>
    <source>
        <strain evidence="5 6">NML 030167</strain>
    </source>
</reference>
<evidence type="ECO:0000256" key="2">
    <source>
        <dbReference type="SAM" id="MobiDB-lite"/>
    </source>
</evidence>
<evidence type="ECO:0000256" key="3">
    <source>
        <dbReference type="SAM" id="Phobius"/>
    </source>
</evidence>
<dbReference type="NCBIfam" id="TIGR00350">
    <property type="entry name" value="lytR_cpsA_psr"/>
    <property type="match status" value="1"/>
</dbReference>
<comment type="similarity">
    <text evidence="1">Belongs to the LytR/CpsA/Psr (LCP) family.</text>
</comment>
<evidence type="ECO:0000313" key="5">
    <source>
        <dbReference type="EMBL" id="OYO11773.1"/>
    </source>
</evidence>
<dbReference type="InterPro" id="IPR050922">
    <property type="entry name" value="LytR/CpsA/Psr_CW_biosynth"/>
</dbReference>
<keyword evidence="3" id="KW-1133">Transmembrane helix</keyword>
<feature type="domain" description="Cell envelope-related transcriptional attenuator" evidence="4">
    <location>
        <begin position="115"/>
        <end position="257"/>
    </location>
</feature>
<feature type="transmembrane region" description="Helical" evidence="3">
    <location>
        <begin position="38"/>
        <end position="60"/>
    </location>
</feature>
<comment type="caution">
    <text evidence="5">The sequence shown here is derived from an EMBL/GenBank/DDBJ whole genome shotgun (WGS) entry which is preliminary data.</text>
</comment>
<dbReference type="Gene3D" id="3.40.630.190">
    <property type="entry name" value="LCP protein"/>
    <property type="match status" value="1"/>
</dbReference>
<evidence type="ECO:0000259" key="4">
    <source>
        <dbReference type="Pfam" id="PF03816"/>
    </source>
</evidence>
<dbReference type="EMBL" id="NMVO01000015">
    <property type="protein sequence ID" value="OYO11773.1"/>
    <property type="molecule type" value="Genomic_DNA"/>
</dbReference>
<organism evidence="5 6">
    <name type="scientific">Enemella evansiae</name>
    <dbReference type="NCBI Taxonomy" id="2016499"/>
    <lineage>
        <taxon>Bacteria</taxon>
        <taxon>Bacillati</taxon>
        <taxon>Actinomycetota</taxon>
        <taxon>Actinomycetes</taxon>
        <taxon>Propionibacteriales</taxon>
        <taxon>Propionibacteriaceae</taxon>
        <taxon>Enemella</taxon>
    </lineage>
</organism>
<feature type="region of interest" description="Disordered" evidence="2">
    <location>
        <begin position="1"/>
        <end position="31"/>
    </location>
</feature>
<dbReference type="RefSeq" id="WP_094406150.1">
    <property type="nucleotide sequence ID" value="NZ_NMVO01000015.1"/>
</dbReference>
<keyword evidence="6" id="KW-1185">Reference proteome</keyword>
<dbReference type="AlphaFoldDB" id="A0A255GBW6"/>
<evidence type="ECO:0000256" key="1">
    <source>
        <dbReference type="ARBA" id="ARBA00006068"/>
    </source>
</evidence>
<dbReference type="PANTHER" id="PTHR33392:SF6">
    <property type="entry name" value="POLYISOPRENYL-TEICHOIC ACID--PEPTIDOGLYCAN TEICHOIC ACID TRANSFERASE TAGU"/>
    <property type="match status" value="1"/>
</dbReference>
<gene>
    <name evidence="5" type="ORF">CGZ94_15315</name>
</gene>
<keyword evidence="3" id="KW-0472">Membrane</keyword>
<keyword evidence="3" id="KW-0812">Transmembrane</keyword>
<accession>A0A255GBW6</accession>
<dbReference type="Pfam" id="PF03816">
    <property type="entry name" value="LytR_cpsA_psr"/>
    <property type="match status" value="1"/>
</dbReference>
<protein>
    <submittedName>
        <fullName evidence="5">Transcriptional regulator</fullName>
    </submittedName>
</protein>
<sequence>MTRDQDQLSFFADDTEPTPDDQPAKAETAPRRRGTRRALIVLLSLVAVLAIGAVAAVGFYTTRLNKAVSQIQRDDLMPARQDPAPAAIPTPTAVPPGGLNYVLLGTDSAPGDAGRSDSLMVAHIPKDRSKIYLISFPRDSWVDIPGRGKGKINWAYAFGGAPLTVSTLEQLLNVKMDHTAVVDFSGFIALTEALGGVEVYNKNNFSAGGYRFEQGWITVRGEQALAFVRERKSLPNGDLDRAENQRAVVSAIMEKASKPETLANPVAVDRLLTDASKVVKVDRGLSDDEIRKTATSMRITRSSDIVSTQAPIVGFGWAGDQSIAVVDEKQTAELAKALREDTMDDYLNRFPKSCTGPDC</sequence>
<dbReference type="InterPro" id="IPR004474">
    <property type="entry name" value="LytR_CpsA_psr"/>
</dbReference>
<name>A0A255GBW6_9ACTN</name>
<evidence type="ECO:0000313" key="6">
    <source>
        <dbReference type="Proteomes" id="UP000215896"/>
    </source>
</evidence>
<dbReference type="OrthoDB" id="9782542at2"/>